<gene>
    <name evidence="4" type="ORF">PHYPA_019481</name>
</gene>
<dbReference type="GO" id="GO:0009523">
    <property type="term" value="C:photosystem II"/>
    <property type="evidence" value="ECO:0007669"/>
    <property type="project" value="UniProtKB-KW"/>
</dbReference>
<evidence type="ECO:0000256" key="1">
    <source>
        <dbReference type="ARBA" id="ARBA00022531"/>
    </source>
</evidence>
<dbReference type="Pfam" id="PF14870">
    <property type="entry name" value="PSII_BNR"/>
    <property type="match status" value="1"/>
</dbReference>
<name>A0A2K1JCF0_PHYPA</name>
<dbReference type="Gramene" id="Pp3c15_7930V3.1">
    <property type="protein sequence ID" value="Pp3c15_7930V3.1"/>
    <property type="gene ID" value="Pp3c15_7930"/>
</dbReference>
<dbReference type="AlphaFoldDB" id="A0A2K1JCF0"/>
<dbReference type="PANTHER" id="PTHR47199:SF2">
    <property type="entry name" value="PHOTOSYSTEM II STABILITY_ASSEMBLY FACTOR HCF136, CHLOROPLASTIC"/>
    <property type="match status" value="1"/>
</dbReference>
<dbReference type="EnsemblPlants" id="Pp3c15_7930V3.1">
    <property type="protein sequence ID" value="Pp3c15_7930V3.1"/>
    <property type="gene ID" value="Pp3c15_7930"/>
</dbReference>
<dbReference type="STRING" id="3218.A0A2K1JCF0"/>
<evidence type="ECO:0000259" key="3">
    <source>
        <dbReference type="Pfam" id="PF14870"/>
    </source>
</evidence>
<keyword evidence="1" id="KW-0602">Photosynthesis</keyword>
<dbReference type="InParanoid" id="A0A2K1JCF0"/>
<evidence type="ECO:0000313" key="5">
    <source>
        <dbReference type="EnsemblPlants" id="Pp3c15_7930V3.1"/>
    </source>
</evidence>
<reference evidence="4 6" key="1">
    <citation type="journal article" date="2008" name="Science">
        <title>The Physcomitrella genome reveals evolutionary insights into the conquest of land by plants.</title>
        <authorList>
            <person name="Rensing S."/>
            <person name="Lang D."/>
            <person name="Zimmer A."/>
            <person name="Terry A."/>
            <person name="Salamov A."/>
            <person name="Shapiro H."/>
            <person name="Nishiyama T."/>
            <person name="Perroud P.-F."/>
            <person name="Lindquist E."/>
            <person name="Kamisugi Y."/>
            <person name="Tanahashi T."/>
            <person name="Sakakibara K."/>
            <person name="Fujita T."/>
            <person name="Oishi K."/>
            <person name="Shin-I T."/>
            <person name="Kuroki Y."/>
            <person name="Toyoda A."/>
            <person name="Suzuki Y."/>
            <person name="Hashimoto A."/>
            <person name="Yamaguchi K."/>
            <person name="Sugano A."/>
            <person name="Kohara Y."/>
            <person name="Fujiyama A."/>
            <person name="Anterola A."/>
            <person name="Aoki S."/>
            <person name="Ashton N."/>
            <person name="Barbazuk W.B."/>
            <person name="Barker E."/>
            <person name="Bennetzen J."/>
            <person name="Bezanilla M."/>
            <person name="Blankenship R."/>
            <person name="Cho S.H."/>
            <person name="Dutcher S."/>
            <person name="Estelle M."/>
            <person name="Fawcett J.A."/>
            <person name="Gundlach H."/>
            <person name="Hanada K."/>
            <person name="Heyl A."/>
            <person name="Hicks K.A."/>
            <person name="Hugh J."/>
            <person name="Lohr M."/>
            <person name="Mayer K."/>
            <person name="Melkozernov A."/>
            <person name="Murata T."/>
            <person name="Nelson D."/>
            <person name="Pils B."/>
            <person name="Prigge M."/>
            <person name="Reiss B."/>
            <person name="Renner T."/>
            <person name="Rombauts S."/>
            <person name="Rushton P."/>
            <person name="Sanderfoot A."/>
            <person name="Schween G."/>
            <person name="Shiu S.-H."/>
            <person name="Stueber K."/>
            <person name="Theodoulou F.L."/>
            <person name="Tu H."/>
            <person name="Van de Peer Y."/>
            <person name="Verrier P.J."/>
            <person name="Waters E."/>
            <person name="Wood A."/>
            <person name="Yang L."/>
            <person name="Cove D."/>
            <person name="Cuming A."/>
            <person name="Hasebe M."/>
            <person name="Lucas S."/>
            <person name="Mishler D.B."/>
            <person name="Reski R."/>
            <person name="Grigoriev I."/>
            <person name="Quatrano R.S."/>
            <person name="Boore J.L."/>
        </authorList>
    </citation>
    <scope>NUCLEOTIDE SEQUENCE [LARGE SCALE GENOMIC DNA]</scope>
    <source>
        <strain evidence="5 6">cv. Gransden 2004</strain>
    </source>
</reference>
<proteinExistence type="predicted"/>
<keyword evidence="6" id="KW-1185">Reference proteome</keyword>
<reference evidence="4 6" key="2">
    <citation type="journal article" date="2018" name="Plant J.">
        <title>The Physcomitrella patens chromosome-scale assembly reveals moss genome structure and evolution.</title>
        <authorList>
            <person name="Lang D."/>
            <person name="Ullrich K.K."/>
            <person name="Murat F."/>
            <person name="Fuchs J."/>
            <person name="Jenkins J."/>
            <person name="Haas F.B."/>
            <person name="Piednoel M."/>
            <person name="Gundlach H."/>
            <person name="Van Bel M."/>
            <person name="Meyberg R."/>
            <person name="Vives C."/>
            <person name="Morata J."/>
            <person name="Symeonidi A."/>
            <person name="Hiss M."/>
            <person name="Muchero W."/>
            <person name="Kamisugi Y."/>
            <person name="Saleh O."/>
            <person name="Blanc G."/>
            <person name="Decker E.L."/>
            <person name="van Gessel N."/>
            <person name="Grimwood J."/>
            <person name="Hayes R.D."/>
            <person name="Graham S.W."/>
            <person name="Gunter L.E."/>
            <person name="McDaniel S.F."/>
            <person name="Hoernstein S.N.W."/>
            <person name="Larsson A."/>
            <person name="Li F.W."/>
            <person name="Perroud P.F."/>
            <person name="Phillips J."/>
            <person name="Ranjan P."/>
            <person name="Rokshar D.S."/>
            <person name="Rothfels C.J."/>
            <person name="Schneider L."/>
            <person name="Shu S."/>
            <person name="Stevenson D.W."/>
            <person name="Thummler F."/>
            <person name="Tillich M."/>
            <person name="Villarreal Aguilar J.C."/>
            <person name="Widiez T."/>
            <person name="Wong G.K."/>
            <person name="Wymore A."/>
            <person name="Zhang Y."/>
            <person name="Zimmer A.D."/>
            <person name="Quatrano R.S."/>
            <person name="Mayer K.F.X."/>
            <person name="Goodstein D."/>
            <person name="Casacuberta J.M."/>
            <person name="Vandepoele K."/>
            <person name="Reski R."/>
            <person name="Cuming A.C."/>
            <person name="Tuskan G.A."/>
            <person name="Maumus F."/>
            <person name="Salse J."/>
            <person name="Schmutz J."/>
            <person name="Rensing S.A."/>
        </authorList>
    </citation>
    <scope>NUCLEOTIDE SEQUENCE [LARGE SCALE GENOMIC DNA]</scope>
    <source>
        <strain evidence="5 6">cv. Gransden 2004</strain>
    </source>
</reference>
<accession>A0A2K1JCF0</accession>
<dbReference type="InterPro" id="IPR028203">
    <property type="entry name" value="PSII_CF48-like_dom"/>
</dbReference>
<dbReference type="InterPro" id="IPR015943">
    <property type="entry name" value="WD40/YVTN_repeat-like_dom_sf"/>
</dbReference>
<dbReference type="SUPFAM" id="SSF110296">
    <property type="entry name" value="Oligoxyloglucan reducing end-specific cellobiohydrolase"/>
    <property type="match status" value="1"/>
</dbReference>
<dbReference type="OMA" id="MATYCAD"/>
<dbReference type="EMBL" id="ABEU02000015">
    <property type="protein sequence ID" value="PNR39203.1"/>
    <property type="molecule type" value="Genomic_DNA"/>
</dbReference>
<keyword evidence="2" id="KW-0604">Photosystem II</keyword>
<protein>
    <recommendedName>
        <fullName evidence="3">Photosynthesis system II assembly factor Ycf48/Hcf136-like domain-containing protein</fullName>
    </recommendedName>
</protein>
<organism evidence="4">
    <name type="scientific">Physcomitrium patens</name>
    <name type="common">Spreading-leaved earth moss</name>
    <name type="synonym">Physcomitrella patens</name>
    <dbReference type="NCBI Taxonomy" id="3218"/>
    <lineage>
        <taxon>Eukaryota</taxon>
        <taxon>Viridiplantae</taxon>
        <taxon>Streptophyta</taxon>
        <taxon>Embryophyta</taxon>
        <taxon>Bryophyta</taxon>
        <taxon>Bryophytina</taxon>
        <taxon>Bryopsida</taxon>
        <taxon>Funariidae</taxon>
        <taxon>Funariales</taxon>
        <taxon>Funariaceae</taxon>
        <taxon>Physcomitrium</taxon>
    </lineage>
</organism>
<evidence type="ECO:0000256" key="2">
    <source>
        <dbReference type="ARBA" id="ARBA00023276"/>
    </source>
</evidence>
<dbReference type="Gene3D" id="2.130.10.10">
    <property type="entry name" value="YVTN repeat-like/Quinoprotein amine dehydrogenase"/>
    <property type="match status" value="1"/>
</dbReference>
<dbReference type="Proteomes" id="UP000006727">
    <property type="component" value="Chromosome 15"/>
</dbReference>
<feature type="domain" description="Photosynthesis system II assembly factor Ycf48/Hcf136-like" evidence="3">
    <location>
        <begin position="180"/>
        <end position="500"/>
    </location>
</feature>
<dbReference type="NCBIfam" id="NF010237">
    <property type="entry name" value="PRK13684.1"/>
    <property type="match status" value="1"/>
</dbReference>
<dbReference type="PANTHER" id="PTHR47199">
    <property type="entry name" value="PHOTOSYSTEM II STABILITY/ASSEMBLY FACTOR HCF136, CHLOROPLASTIC"/>
    <property type="match status" value="1"/>
</dbReference>
<dbReference type="GO" id="GO:0009507">
    <property type="term" value="C:chloroplast"/>
    <property type="evidence" value="ECO:0000318"/>
    <property type="project" value="GO_Central"/>
</dbReference>
<sequence length="502" mass="54314">MDKEPHRNMLNRVLSESCGRVARLSTIARRREALDSRHCSVCVVLRISPSWGRHCWHWRSQANWCCFQDLEMAALGTQALSLLSSHPQRSLTKGLSSPSSSCAIPSFSGLRGGSKAKTVNVHQPCSSKGCVVTPVAALEEGDEELAVVSRRGVLAASTAALSLGVLMGGSDGSDAALADETISSWEQVVLPVDPGVVLLDMAFVPDQPDRGFLLGTRQTLLETKDAGRSWSPRSIPSAEDEDFNYRFNSISFQGQEGWIIGKPAILLHTSNGGESWERIPLSIRLPGNPITIRGTGPDSAEMVTDEGAIYVTSNKGYNWKAAVEETVSATLNRTVSSGISGASYYTGTLNTVNRSPAGDYVAVVSRGNFFLTWEPGQPYWQPHNRTSARRIQNMGWRADGGLWLVVRGGGLYVSKGTGVTEDFEEQKIPSRGFGILDVGYRSKDEAWAAGGSGILLRTTDGGKSWIRDKVADKIAANLYSVKFIDNKGFVLGNDGVLLRYLG</sequence>
<dbReference type="FunCoup" id="A0A2K1JCF0">
    <property type="interactions" value="1960"/>
</dbReference>
<evidence type="ECO:0000313" key="6">
    <source>
        <dbReference type="Proteomes" id="UP000006727"/>
    </source>
</evidence>
<dbReference type="GO" id="GO:0010207">
    <property type="term" value="P:photosystem II assembly"/>
    <property type="evidence" value="ECO:0000318"/>
    <property type="project" value="GO_Central"/>
</dbReference>
<dbReference type="PaxDb" id="3218-PP1S189_18V6.1"/>
<evidence type="ECO:0000313" key="4">
    <source>
        <dbReference type="EMBL" id="PNR39203.1"/>
    </source>
</evidence>
<reference evidence="5" key="3">
    <citation type="submission" date="2020-12" db="UniProtKB">
        <authorList>
            <consortium name="EnsemblPlants"/>
        </authorList>
    </citation>
    <scope>IDENTIFICATION</scope>
</reference>